<comment type="function">
    <text evidence="14">Growth factor that binds to EGFR, ERBB4 and other EGF receptor family members. Potent mitogen for retinal pigment epithelial cells and vascular smooth muscle cells.</text>
</comment>
<keyword evidence="13" id="KW-0497">Mitogen</keyword>
<keyword evidence="8 19" id="KW-1133">Transmembrane helix</keyword>
<comment type="subcellular location">
    <subcellularLocation>
        <location evidence="2">Cell membrane</location>
        <topology evidence="2">Single-pass type I membrane protein</topology>
    </subcellularLocation>
    <subcellularLocation>
        <location evidence="1">Secreted</location>
        <location evidence="1">Extracellular space</location>
    </subcellularLocation>
</comment>
<evidence type="ECO:0000256" key="12">
    <source>
        <dbReference type="ARBA" id="ARBA00023180"/>
    </source>
</evidence>
<feature type="disulfide bond" evidence="17">
    <location>
        <begin position="230"/>
        <end position="239"/>
    </location>
</feature>
<keyword evidence="11 17" id="KW-1015">Disulfide bond</keyword>
<dbReference type="GO" id="GO:0007173">
    <property type="term" value="P:epidermal growth factor receptor signaling pathway"/>
    <property type="evidence" value="ECO:0007669"/>
    <property type="project" value="UniProtKB-ARBA"/>
</dbReference>
<keyword evidence="22" id="KW-1185">Reference proteome</keyword>
<dbReference type="PRINTS" id="PR00009">
    <property type="entry name" value="EGFTGF"/>
</dbReference>
<reference evidence="21 22" key="1">
    <citation type="journal article" date="2024" name="Proc. Natl. Acad. Sci. U.S.A.">
        <title>The genetic regulatory architecture and epigenomic basis for age-related changes in rattlesnake venom.</title>
        <authorList>
            <person name="Hogan M.P."/>
            <person name="Holding M.L."/>
            <person name="Nystrom G.S."/>
            <person name="Colston T.J."/>
            <person name="Bartlett D.A."/>
            <person name="Mason A.J."/>
            <person name="Ellsworth S.A."/>
            <person name="Rautsaw R.M."/>
            <person name="Lawrence K.C."/>
            <person name="Strickland J.L."/>
            <person name="He B."/>
            <person name="Fraser P."/>
            <person name="Margres M.J."/>
            <person name="Gilbert D.M."/>
            <person name="Gibbs H.L."/>
            <person name="Parkinson C.L."/>
            <person name="Rokyta D.R."/>
        </authorList>
    </citation>
    <scope>NUCLEOTIDE SEQUENCE [LARGE SCALE GENOMIC DNA]</scope>
    <source>
        <strain evidence="21">DRR0105</strain>
    </source>
</reference>
<dbReference type="PROSITE" id="PS01186">
    <property type="entry name" value="EGF_2"/>
    <property type="match status" value="1"/>
</dbReference>
<evidence type="ECO:0000256" key="10">
    <source>
        <dbReference type="ARBA" id="ARBA00023136"/>
    </source>
</evidence>
<evidence type="ECO:0000256" key="9">
    <source>
        <dbReference type="ARBA" id="ARBA00023030"/>
    </source>
</evidence>
<keyword evidence="12" id="KW-0325">Glycoprotein</keyword>
<protein>
    <recommendedName>
        <fullName evidence="16">Probetacellulin</fullName>
    </recommendedName>
</protein>
<keyword evidence="5 17" id="KW-0245">EGF-like domain</keyword>
<dbReference type="PANTHER" id="PTHR10740:SF3">
    <property type="entry name" value="PROBETACELLULIN"/>
    <property type="match status" value="1"/>
</dbReference>
<keyword evidence="4" id="KW-0964">Secreted</keyword>
<feature type="domain" description="EGF-like" evidence="20">
    <location>
        <begin position="200"/>
        <end position="240"/>
    </location>
</feature>
<dbReference type="PROSITE" id="PS50026">
    <property type="entry name" value="EGF_3"/>
    <property type="match status" value="1"/>
</dbReference>
<dbReference type="Proteomes" id="UP001474421">
    <property type="component" value="Unassembled WGS sequence"/>
</dbReference>
<dbReference type="GO" id="GO:0045840">
    <property type="term" value="P:positive regulation of mitotic nuclear division"/>
    <property type="evidence" value="ECO:0007669"/>
    <property type="project" value="TreeGrafter"/>
</dbReference>
<keyword evidence="7" id="KW-0732">Signal</keyword>
<evidence type="ECO:0000256" key="16">
    <source>
        <dbReference type="ARBA" id="ARBA00067155"/>
    </source>
</evidence>
<evidence type="ECO:0000256" key="2">
    <source>
        <dbReference type="ARBA" id="ARBA00004251"/>
    </source>
</evidence>
<evidence type="ECO:0000256" key="14">
    <source>
        <dbReference type="ARBA" id="ARBA00059223"/>
    </source>
</evidence>
<comment type="caution">
    <text evidence="17">Lacks conserved residue(s) required for the propagation of feature annotation.</text>
</comment>
<evidence type="ECO:0000256" key="13">
    <source>
        <dbReference type="ARBA" id="ARBA00023246"/>
    </source>
</evidence>
<keyword evidence="9" id="KW-0339">Growth factor</keyword>
<evidence type="ECO:0000256" key="18">
    <source>
        <dbReference type="SAM" id="MobiDB-lite"/>
    </source>
</evidence>
<evidence type="ECO:0000259" key="20">
    <source>
        <dbReference type="PROSITE" id="PS50026"/>
    </source>
</evidence>
<feature type="region of interest" description="Disordered" evidence="18">
    <location>
        <begin position="62"/>
        <end position="84"/>
    </location>
</feature>
<comment type="caution">
    <text evidence="21">The sequence shown here is derived from an EMBL/GenBank/DDBJ whole genome shotgun (WGS) entry which is preliminary data.</text>
</comment>
<dbReference type="GO" id="GO:0005154">
    <property type="term" value="F:epidermal growth factor receptor binding"/>
    <property type="evidence" value="ECO:0007669"/>
    <property type="project" value="TreeGrafter"/>
</dbReference>
<evidence type="ECO:0000256" key="1">
    <source>
        <dbReference type="ARBA" id="ARBA00004239"/>
    </source>
</evidence>
<dbReference type="InterPro" id="IPR000742">
    <property type="entry name" value="EGF"/>
</dbReference>
<evidence type="ECO:0000313" key="21">
    <source>
        <dbReference type="EMBL" id="KAK9396784.1"/>
    </source>
</evidence>
<evidence type="ECO:0000256" key="11">
    <source>
        <dbReference type="ARBA" id="ARBA00023157"/>
    </source>
</evidence>
<evidence type="ECO:0000256" key="15">
    <source>
        <dbReference type="ARBA" id="ARBA00061748"/>
    </source>
</evidence>
<dbReference type="GO" id="GO:0051781">
    <property type="term" value="P:positive regulation of cell division"/>
    <property type="evidence" value="ECO:0007669"/>
    <property type="project" value="UniProtKB-KW"/>
</dbReference>
<evidence type="ECO:0000256" key="6">
    <source>
        <dbReference type="ARBA" id="ARBA00022692"/>
    </source>
</evidence>
<dbReference type="AlphaFoldDB" id="A0AAW1B3Y7"/>
<gene>
    <name evidence="21" type="ORF">NXF25_020145</name>
</gene>
<dbReference type="PANTHER" id="PTHR10740">
    <property type="entry name" value="TRANSFORMING GROWTH FACTOR ALPHA"/>
    <property type="match status" value="1"/>
</dbReference>
<comment type="subunit">
    <text evidence="15">Monomer. Interacts with EGFR and ERBB4.</text>
</comment>
<dbReference type="GO" id="GO:0005615">
    <property type="term" value="C:extracellular space"/>
    <property type="evidence" value="ECO:0007669"/>
    <property type="project" value="TreeGrafter"/>
</dbReference>
<evidence type="ECO:0000256" key="4">
    <source>
        <dbReference type="ARBA" id="ARBA00022525"/>
    </source>
</evidence>
<sequence length="312" mass="34855">MPKIFPSHRFGLPPTLSGWTLPLPVERILRSVLLVFLPRPFLAPDMIATEVFRSPLTDGGVKAHGRRAVSPVPSSHEKQEAGGTTVSGCRRGCTFPSQRRLLIFPTCGAVLAFCCSWVRIDVSFLPTTVVGWVPGYLLLPLHRTLLDSFTAGRRSTGIVIFSSVTSSENATVGLETKKLLCDYMNGTCTDGTTDLRLSGHFSECPEEYKHFCVKGRCRYVDAVQTPSCICERGYTGERCERLDLFHLRGDQGQIVVVSLIAVMVMLIILIACICTCTHYCRKKRRKRKQEKTGTYDNQQQMKTDDILEMDIE</sequence>
<evidence type="ECO:0000256" key="17">
    <source>
        <dbReference type="PROSITE-ProRule" id="PRU00076"/>
    </source>
</evidence>
<dbReference type="FunFam" id="2.10.25.10:FF:000342">
    <property type="entry name" value="Betacellulin preproprotein"/>
    <property type="match status" value="1"/>
</dbReference>
<evidence type="ECO:0000256" key="8">
    <source>
        <dbReference type="ARBA" id="ARBA00022989"/>
    </source>
</evidence>
<keyword evidence="6 19" id="KW-0812">Transmembrane</keyword>
<dbReference type="GO" id="GO:0030297">
    <property type="term" value="F:transmembrane receptor protein tyrosine kinase activator activity"/>
    <property type="evidence" value="ECO:0007669"/>
    <property type="project" value="UniProtKB-ARBA"/>
</dbReference>
<organism evidence="21 22">
    <name type="scientific">Crotalus adamanteus</name>
    <name type="common">Eastern diamondback rattlesnake</name>
    <dbReference type="NCBI Taxonomy" id="8729"/>
    <lineage>
        <taxon>Eukaryota</taxon>
        <taxon>Metazoa</taxon>
        <taxon>Chordata</taxon>
        <taxon>Craniata</taxon>
        <taxon>Vertebrata</taxon>
        <taxon>Euteleostomi</taxon>
        <taxon>Lepidosauria</taxon>
        <taxon>Squamata</taxon>
        <taxon>Bifurcata</taxon>
        <taxon>Unidentata</taxon>
        <taxon>Episquamata</taxon>
        <taxon>Toxicofera</taxon>
        <taxon>Serpentes</taxon>
        <taxon>Colubroidea</taxon>
        <taxon>Viperidae</taxon>
        <taxon>Crotalinae</taxon>
        <taxon>Crotalus</taxon>
    </lineage>
</organism>
<dbReference type="GO" id="GO:0005886">
    <property type="term" value="C:plasma membrane"/>
    <property type="evidence" value="ECO:0007669"/>
    <property type="project" value="UniProtKB-SubCell"/>
</dbReference>
<keyword evidence="3" id="KW-1003">Cell membrane</keyword>
<dbReference type="GO" id="GO:0008083">
    <property type="term" value="F:growth factor activity"/>
    <property type="evidence" value="ECO:0007669"/>
    <property type="project" value="UniProtKB-KW"/>
</dbReference>
<dbReference type="GO" id="GO:0008284">
    <property type="term" value="P:positive regulation of cell population proliferation"/>
    <property type="evidence" value="ECO:0007669"/>
    <property type="project" value="TreeGrafter"/>
</dbReference>
<dbReference type="PROSITE" id="PS00022">
    <property type="entry name" value="EGF_1"/>
    <property type="match status" value="1"/>
</dbReference>
<accession>A0AAW1B3Y7</accession>
<dbReference type="EMBL" id="JAOTOJ010000008">
    <property type="protein sequence ID" value="KAK9396784.1"/>
    <property type="molecule type" value="Genomic_DNA"/>
</dbReference>
<proteinExistence type="predicted"/>
<evidence type="ECO:0000256" key="19">
    <source>
        <dbReference type="SAM" id="Phobius"/>
    </source>
</evidence>
<evidence type="ECO:0000256" key="7">
    <source>
        <dbReference type="ARBA" id="ARBA00022729"/>
    </source>
</evidence>
<evidence type="ECO:0000313" key="22">
    <source>
        <dbReference type="Proteomes" id="UP001474421"/>
    </source>
</evidence>
<evidence type="ECO:0000256" key="5">
    <source>
        <dbReference type="ARBA" id="ARBA00022536"/>
    </source>
</evidence>
<keyword evidence="10 19" id="KW-0472">Membrane</keyword>
<evidence type="ECO:0000256" key="3">
    <source>
        <dbReference type="ARBA" id="ARBA00022475"/>
    </source>
</evidence>
<dbReference type="SUPFAM" id="SSF57196">
    <property type="entry name" value="EGF/Laminin"/>
    <property type="match status" value="1"/>
</dbReference>
<name>A0AAW1B3Y7_CROAD</name>
<dbReference type="Gene3D" id="2.10.25.10">
    <property type="entry name" value="Laminin"/>
    <property type="match status" value="1"/>
</dbReference>
<feature type="transmembrane region" description="Helical" evidence="19">
    <location>
        <begin position="254"/>
        <end position="280"/>
    </location>
</feature>